<dbReference type="SUPFAM" id="SSF46894">
    <property type="entry name" value="C-terminal effector domain of the bipartite response regulators"/>
    <property type="match status" value="1"/>
</dbReference>
<dbReference type="InterPro" id="IPR000792">
    <property type="entry name" value="Tscrpt_reg_LuxR_C"/>
</dbReference>
<evidence type="ECO:0000313" key="3">
    <source>
        <dbReference type="Proteomes" id="UP000539313"/>
    </source>
</evidence>
<dbReference type="Gene3D" id="1.10.10.10">
    <property type="entry name" value="Winged helix-like DNA-binding domain superfamily/Winged helix DNA-binding domain"/>
    <property type="match status" value="1"/>
</dbReference>
<feature type="domain" description="HTH luxR-type" evidence="1">
    <location>
        <begin position="264"/>
        <end position="329"/>
    </location>
</feature>
<protein>
    <submittedName>
        <fullName evidence="2">DNA-binding CsgD family transcriptional regulator</fullName>
    </submittedName>
</protein>
<dbReference type="PROSITE" id="PS50043">
    <property type="entry name" value="HTH_LUXR_2"/>
    <property type="match status" value="1"/>
</dbReference>
<comment type="caution">
    <text evidence="2">The sequence shown here is derived from an EMBL/GenBank/DDBJ whole genome shotgun (WGS) entry which is preliminary data.</text>
</comment>
<dbReference type="AlphaFoldDB" id="A0A7W3N459"/>
<dbReference type="InterPro" id="IPR036388">
    <property type="entry name" value="WH-like_DNA-bd_sf"/>
</dbReference>
<keyword evidence="2" id="KW-0238">DNA-binding</keyword>
<organism evidence="2 3">
    <name type="scientific">Thermomonospora cellulosilytica</name>
    <dbReference type="NCBI Taxonomy" id="1411118"/>
    <lineage>
        <taxon>Bacteria</taxon>
        <taxon>Bacillati</taxon>
        <taxon>Actinomycetota</taxon>
        <taxon>Actinomycetes</taxon>
        <taxon>Streptosporangiales</taxon>
        <taxon>Thermomonosporaceae</taxon>
        <taxon>Thermomonospora</taxon>
    </lineage>
</organism>
<dbReference type="PANTHER" id="PTHR34293:SF1">
    <property type="entry name" value="HTH-TYPE TRANSCRIPTIONAL REGULATOR TRMBL2"/>
    <property type="match status" value="1"/>
</dbReference>
<dbReference type="Pfam" id="PF00196">
    <property type="entry name" value="GerE"/>
    <property type="match status" value="1"/>
</dbReference>
<dbReference type="EMBL" id="JACJII010000001">
    <property type="protein sequence ID" value="MBA9007239.1"/>
    <property type="molecule type" value="Genomic_DNA"/>
</dbReference>
<evidence type="ECO:0000313" key="2">
    <source>
        <dbReference type="EMBL" id="MBA9007239.1"/>
    </source>
</evidence>
<accession>A0A7W3N459</accession>
<keyword evidence="3" id="KW-1185">Reference proteome</keyword>
<dbReference type="GO" id="GO:0006355">
    <property type="term" value="P:regulation of DNA-templated transcription"/>
    <property type="evidence" value="ECO:0007669"/>
    <property type="project" value="InterPro"/>
</dbReference>
<dbReference type="CDD" id="cd06170">
    <property type="entry name" value="LuxR_C_like"/>
    <property type="match status" value="1"/>
</dbReference>
<proteinExistence type="predicted"/>
<dbReference type="PANTHER" id="PTHR34293">
    <property type="entry name" value="HTH-TYPE TRANSCRIPTIONAL REGULATOR TRMBL2"/>
    <property type="match status" value="1"/>
</dbReference>
<dbReference type="RefSeq" id="WP_182707867.1">
    <property type="nucleotide sequence ID" value="NZ_JACJII010000001.1"/>
</dbReference>
<reference evidence="2 3" key="1">
    <citation type="submission" date="2020-08" db="EMBL/GenBank/DDBJ databases">
        <title>Sequencing the genomes of 1000 actinobacteria strains.</title>
        <authorList>
            <person name="Klenk H.-P."/>
        </authorList>
    </citation>
    <scope>NUCLEOTIDE SEQUENCE [LARGE SCALE GENOMIC DNA]</scope>
    <source>
        <strain evidence="2 3">DSM 45823</strain>
    </source>
</reference>
<dbReference type="Proteomes" id="UP000539313">
    <property type="component" value="Unassembled WGS sequence"/>
</dbReference>
<sequence length="332" mass="35697">MSGWDEEDARRLLEGVVPDELLAAYLKLLAEDGCPQAEAGALLGDAEAVEALTCRGMAHVRPGGPVAPPRLVPAPPDLALQGVLAELGRRLACEQERLLTGHRRLNESHRRPRASAGGSADQLVEIVTDRAEISRLSYALINAARRDWLTLDNYVLETPVQESTGFAPLPGFDGEVTCRAIYETRCAEHPIGVKTIEAAVQAGEQARLLPRIGMKMKLADEAVALLPLTPTGMSGALLVRSPVIVGALREYFEMLWERAVPFGGGTVEGPLTGIQAAILQMLAQGLSDEAISRRVDLSLTTVRRHITAIREALGVETRFAAGAAAVRRGWIK</sequence>
<dbReference type="InterPro" id="IPR051797">
    <property type="entry name" value="TrmB-like"/>
</dbReference>
<gene>
    <name evidence="2" type="ORF">HNR21_006121</name>
</gene>
<evidence type="ECO:0000259" key="1">
    <source>
        <dbReference type="PROSITE" id="PS50043"/>
    </source>
</evidence>
<name>A0A7W3N459_9ACTN</name>
<dbReference type="GO" id="GO:0003677">
    <property type="term" value="F:DNA binding"/>
    <property type="evidence" value="ECO:0007669"/>
    <property type="project" value="UniProtKB-KW"/>
</dbReference>
<dbReference type="InterPro" id="IPR016032">
    <property type="entry name" value="Sig_transdc_resp-reg_C-effctor"/>
</dbReference>
<dbReference type="SMART" id="SM00421">
    <property type="entry name" value="HTH_LUXR"/>
    <property type="match status" value="1"/>
</dbReference>